<gene>
    <name evidence="1" type="ORF">bsdtw1_04654</name>
</gene>
<dbReference type="InterPro" id="IPR025633">
    <property type="entry name" value="DUF4291"/>
</dbReference>
<dbReference type="EMBL" id="BLZR01000002">
    <property type="protein sequence ID" value="GFP78430.1"/>
    <property type="molecule type" value="Genomic_DNA"/>
</dbReference>
<dbReference type="Pfam" id="PF14124">
    <property type="entry name" value="DUF4291"/>
    <property type="match status" value="1"/>
</dbReference>
<dbReference type="AlphaFoldDB" id="A0A6V8SNI8"/>
<evidence type="ECO:0008006" key="3">
    <source>
        <dbReference type="Google" id="ProtNLM"/>
    </source>
</evidence>
<protein>
    <recommendedName>
        <fullName evidence="3">DUF4291 domain-containing protein</fullName>
    </recommendedName>
</protein>
<organism evidence="1 2">
    <name type="scientific">Clostridium fungisolvens</name>
    <dbReference type="NCBI Taxonomy" id="1604897"/>
    <lineage>
        <taxon>Bacteria</taxon>
        <taxon>Bacillati</taxon>
        <taxon>Bacillota</taxon>
        <taxon>Clostridia</taxon>
        <taxon>Eubacteriales</taxon>
        <taxon>Clostridiaceae</taxon>
        <taxon>Clostridium</taxon>
    </lineage>
</organism>
<sequence length="204" mass="24236">MNQLQKEEIIHKERRILATYDETTIRIYQAYNNRIADEALSLGKFGSSFKMDRMTWIKTSFLWMMYRSGWGTKIDQERILAIDITREGFDNIILNAVLSTYNEKVYCTHHEWKDKLNFSLVRCQWDPDRDIYGNAVERRAIQLGIKGLMVNVYVDKWIEKITDITEDVKKLKELKDNNTLDIGLLPNEKEYHVDENVRHILGMR</sequence>
<evidence type="ECO:0000313" key="2">
    <source>
        <dbReference type="Proteomes" id="UP000580568"/>
    </source>
</evidence>
<dbReference type="PANTHER" id="PTHR38567">
    <property type="entry name" value="DUF4291 DOMAIN-CONTAINING PROTEIN"/>
    <property type="match status" value="1"/>
</dbReference>
<reference evidence="1 2" key="1">
    <citation type="submission" date="2020-07" db="EMBL/GenBank/DDBJ databases">
        <title>A new beta-1,3-glucan-decomposing anaerobic bacterium isolated from anoxic soil subjected to biological soil disinfestation.</title>
        <authorList>
            <person name="Ueki A."/>
            <person name="Tonouchi A."/>
        </authorList>
    </citation>
    <scope>NUCLEOTIDE SEQUENCE [LARGE SCALE GENOMIC DNA]</scope>
    <source>
        <strain evidence="1 2">TW1</strain>
    </source>
</reference>
<proteinExistence type="predicted"/>
<dbReference type="RefSeq" id="WP_183279930.1">
    <property type="nucleotide sequence ID" value="NZ_BLZR01000002.1"/>
</dbReference>
<keyword evidence="2" id="KW-1185">Reference proteome</keyword>
<name>A0A6V8SNI8_9CLOT</name>
<accession>A0A6V8SNI8</accession>
<dbReference type="PANTHER" id="PTHR38567:SF1">
    <property type="entry name" value="DUF4291 DOMAIN-CONTAINING PROTEIN"/>
    <property type="match status" value="1"/>
</dbReference>
<comment type="caution">
    <text evidence="1">The sequence shown here is derived from an EMBL/GenBank/DDBJ whole genome shotgun (WGS) entry which is preliminary data.</text>
</comment>
<evidence type="ECO:0000313" key="1">
    <source>
        <dbReference type="EMBL" id="GFP78430.1"/>
    </source>
</evidence>
<dbReference type="Proteomes" id="UP000580568">
    <property type="component" value="Unassembled WGS sequence"/>
</dbReference>